<feature type="non-terminal residue" evidence="1">
    <location>
        <position position="1"/>
    </location>
</feature>
<protein>
    <submittedName>
        <fullName evidence="1">36766_t:CDS:1</fullName>
    </submittedName>
</protein>
<comment type="caution">
    <text evidence="1">The sequence shown here is derived from an EMBL/GenBank/DDBJ whole genome shotgun (WGS) entry which is preliminary data.</text>
</comment>
<dbReference type="EMBL" id="CAJVQC010091838">
    <property type="protein sequence ID" value="CAG8826233.1"/>
    <property type="molecule type" value="Genomic_DNA"/>
</dbReference>
<accession>A0ACA9S5N6</accession>
<keyword evidence="2" id="KW-1185">Reference proteome</keyword>
<evidence type="ECO:0000313" key="1">
    <source>
        <dbReference type="EMBL" id="CAG8826233.1"/>
    </source>
</evidence>
<reference evidence="1" key="1">
    <citation type="submission" date="2021-06" db="EMBL/GenBank/DDBJ databases">
        <authorList>
            <person name="Kallberg Y."/>
            <person name="Tangrot J."/>
            <person name="Rosling A."/>
        </authorList>
    </citation>
    <scope>NUCLEOTIDE SEQUENCE</scope>
    <source>
        <strain evidence="1">MA461A</strain>
    </source>
</reference>
<proteinExistence type="predicted"/>
<organism evidence="1 2">
    <name type="scientific">Racocetra persica</name>
    <dbReference type="NCBI Taxonomy" id="160502"/>
    <lineage>
        <taxon>Eukaryota</taxon>
        <taxon>Fungi</taxon>
        <taxon>Fungi incertae sedis</taxon>
        <taxon>Mucoromycota</taxon>
        <taxon>Glomeromycotina</taxon>
        <taxon>Glomeromycetes</taxon>
        <taxon>Diversisporales</taxon>
        <taxon>Gigasporaceae</taxon>
        <taxon>Racocetra</taxon>
    </lineage>
</organism>
<sequence length="109" mass="12707">DKEKLQLSIKPKSNIEVKKKMVKYHQKLAEIGVNKKADIDYIYKPNSLDDCEMLKIGHVNRAIELGSKSDMEDKIDNIDEKNNEFSDKKSLLKHCSQNRINVKKIKQTY</sequence>
<evidence type="ECO:0000313" key="2">
    <source>
        <dbReference type="Proteomes" id="UP000789920"/>
    </source>
</evidence>
<name>A0ACA9S5N6_9GLOM</name>
<dbReference type="Proteomes" id="UP000789920">
    <property type="component" value="Unassembled WGS sequence"/>
</dbReference>
<gene>
    <name evidence="1" type="ORF">RPERSI_LOCUS26687</name>
</gene>